<evidence type="ECO:0000313" key="6">
    <source>
        <dbReference type="EMBL" id="SED32122.1"/>
    </source>
</evidence>
<dbReference type="InterPro" id="IPR050377">
    <property type="entry name" value="Radical_SAM_PqqE_MftC-like"/>
</dbReference>
<dbReference type="SFLD" id="SFLDS00029">
    <property type="entry name" value="Radical_SAM"/>
    <property type="match status" value="1"/>
</dbReference>
<dbReference type="RefSeq" id="WP_244169000.1">
    <property type="nucleotide sequence ID" value="NZ_FNTJ01000003.1"/>
</dbReference>
<dbReference type="InterPro" id="IPR007197">
    <property type="entry name" value="rSAM"/>
</dbReference>
<dbReference type="InterPro" id="IPR058240">
    <property type="entry name" value="rSAM_sf"/>
</dbReference>
<dbReference type="EMBL" id="FNTJ01000003">
    <property type="protein sequence ID" value="SED32122.1"/>
    <property type="molecule type" value="Genomic_DNA"/>
</dbReference>
<dbReference type="GO" id="GO:0046872">
    <property type="term" value="F:metal ion binding"/>
    <property type="evidence" value="ECO:0007669"/>
    <property type="project" value="UniProtKB-KW"/>
</dbReference>
<gene>
    <name evidence="6" type="ORF">SAMN05216178_6773</name>
</gene>
<name>A0A1H4ZPU4_9PSED</name>
<proteinExistence type="predicted"/>
<organism evidence="6 7">
    <name type="scientific">Pseudomonas saponiphila</name>
    <dbReference type="NCBI Taxonomy" id="556534"/>
    <lineage>
        <taxon>Bacteria</taxon>
        <taxon>Pseudomonadati</taxon>
        <taxon>Pseudomonadota</taxon>
        <taxon>Gammaproteobacteria</taxon>
        <taxon>Pseudomonadales</taxon>
        <taxon>Pseudomonadaceae</taxon>
        <taxon>Pseudomonas</taxon>
    </lineage>
</organism>
<keyword evidence="3" id="KW-0479">Metal-binding</keyword>
<dbReference type="PANTHER" id="PTHR11228">
    <property type="entry name" value="RADICAL SAM DOMAIN PROTEIN"/>
    <property type="match status" value="1"/>
</dbReference>
<keyword evidence="4" id="KW-0408">Iron</keyword>
<dbReference type="GO" id="GO:0003824">
    <property type="term" value="F:catalytic activity"/>
    <property type="evidence" value="ECO:0007669"/>
    <property type="project" value="InterPro"/>
</dbReference>
<sequence length="413" mass="46333">MMPGISTSGVAGRTTFLFQINVTRRCQLRCSHCYILSDKKDTSPDMTEEEFLHVVSGIVEHMKADYNFSMRYTYVDIHVIGGEPSMLGVDFFKSALPKAKAMLAELPQEFSFSIVTNLVTREALEVARLFDKVSTSYERSTRFNKRKQEEIWRSNVQTLMAESKDLAIPGPKDFSVTTALVRPVVEAGTGIIEELTELGFTKMHFGFFIPSGDGDINAKLVQPKHSETAAFYIKALDWYLEHRSNEELWINPCESWLEAVYRNVPLDDVVCPIVHGALDIDSDGRTVSCIEKGGTNDYVSHGNIFEKAEKQNSDGTVTMEFVRGIPEVLTSQSYLKEVASARRLPLPCKTCDERHLCQANCHVLHGQWNGEGECPGFKTFIKYARNLVENHGVLPRSAMKEKESEVGNIIAIG</sequence>
<protein>
    <submittedName>
        <fullName evidence="6">Sulfatase maturation enzyme AslB, radical SAM superfamily</fullName>
    </submittedName>
</protein>
<dbReference type="Proteomes" id="UP000198982">
    <property type="component" value="Unassembled WGS sequence"/>
</dbReference>
<evidence type="ECO:0000256" key="1">
    <source>
        <dbReference type="ARBA" id="ARBA00001966"/>
    </source>
</evidence>
<dbReference type="InterPro" id="IPR013785">
    <property type="entry name" value="Aldolase_TIM"/>
</dbReference>
<evidence type="ECO:0000256" key="5">
    <source>
        <dbReference type="ARBA" id="ARBA00023014"/>
    </source>
</evidence>
<dbReference type="CDD" id="cd01335">
    <property type="entry name" value="Radical_SAM"/>
    <property type="match status" value="1"/>
</dbReference>
<reference evidence="7" key="1">
    <citation type="submission" date="2016-10" db="EMBL/GenBank/DDBJ databases">
        <authorList>
            <person name="Varghese N."/>
            <person name="Submissions S."/>
        </authorList>
    </citation>
    <scope>NUCLEOTIDE SEQUENCE [LARGE SCALE GENOMIC DNA]</scope>
    <source>
        <strain evidence="7">DSM 9751</strain>
    </source>
</reference>
<dbReference type="AlphaFoldDB" id="A0A1H4ZPU4"/>
<keyword evidence="7" id="KW-1185">Reference proteome</keyword>
<dbReference type="GO" id="GO:0051536">
    <property type="term" value="F:iron-sulfur cluster binding"/>
    <property type="evidence" value="ECO:0007669"/>
    <property type="project" value="UniProtKB-KW"/>
</dbReference>
<evidence type="ECO:0000256" key="2">
    <source>
        <dbReference type="ARBA" id="ARBA00022691"/>
    </source>
</evidence>
<comment type="cofactor">
    <cofactor evidence="1">
        <name>[4Fe-4S] cluster</name>
        <dbReference type="ChEBI" id="CHEBI:49883"/>
    </cofactor>
</comment>
<dbReference type="SUPFAM" id="SSF102114">
    <property type="entry name" value="Radical SAM enzymes"/>
    <property type="match status" value="1"/>
</dbReference>
<accession>A0A1H4ZPU4</accession>
<keyword evidence="5" id="KW-0411">Iron-sulfur</keyword>
<dbReference type="SFLD" id="SFLDG01067">
    <property type="entry name" value="SPASM/twitch_domain_containing"/>
    <property type="match status" value="1"/>
</dbReference>
<evidence type="ECO:0000256" key="4">
    <source>
        <dbReference type="ARBA" id="ARBA00023004"/>
    </source>
</evidence>
<dbReference type="Gene3D" id="3.20.20.70">
    <property type="entry name" value="Aldolase class I"/>
    <property type="match status" value="1"/>
</dbReference>
<evidence type="ECO:0000313" key="7">
    <source>
        <dbReference type="Proteomes" id="UP000198982"/>
    </source>
</evidence>
<keyword evidence="2" id="KW-0949">S-adenosyl-L-methionine</keyword>
<evidence type="ECO:0000256" key="3">
    <source>
        <dbReference type="ARBA" id="ARBA00022723"/>
    </source>
</evidence>
<dbReference type="PANTHER" id="PTHR11228:SF7">
    <property type="entry name" value="PQQA PEPTIDE CYCLASE"/>
    <property type="match status" value="1"/>
</dbReference>